<evidence type="ECO:0000313" key="3">
    <source>
        <dbReference type="Proteomes" id="UP000828251"/>
    </source>
</evidence>
<name>A0A9D4A3N3_9ROSI</name>
<feature type="region of interest" description="Disordered" evidence="1">
    <location>
        <begin position="127"/>
        <end position="157"/>
    </location>
</feature>
<feature type="compositionally biased region" description="Basic and acidic residues" evidence="1">
    <location>
        <begin position="132"/>
        <end position="151"/>
    </location>
</feature>
<evidence type="ECO:0000313" key="2">
    <source>
        <dbReference type="EMBL" id="KAH1082869.1"/>
    </source>
</evidence>
<keyword evidence="3" id="KW-1185">Reference proteome</keyword>
<dbReference type="OrthoDB" id="1165906at2759"/>
<dbReference type="AlphaFoldDB" id="A0A9D4A3N3"/>
<accession>A0A9D4A3N3</accession>
<sequence length="157" mass="17700">MEESGGDEGYQGDKISLLAEELVQLSVKSSMVEPSEKPTLLCTIWAKKTYNPDSFRAQMKSIWKTRKKFEIKLLGHGLTECQEVTPAERGKIRFDPPFSLALKVELNIVEKESLKLNSGSKKIHTQYSYIGDSKKSNEHKLQGEDRSDLSKRVQAGP</sequence>
<proteinExistence type="predicted"/>
<reference evidence="2 3" key="1">
    <citation type="journal article" date="2021" name="Plant Biotechnol. J.">
        <title>Multi-omics assisted identification of the key and species-specific regulatory components of drought-tolerant mechanisms in Gossypium stocksii.</title>
        <authorList>
            <person name="Yu D."/>
            <person name="Ke L."/>
            <person name="Zhang D."/>
            <person name="Wu Y."/>
            <person name="Sun Y."/>
            <person name="Mei J."/>
            <person name="Sun J."/>
            <person name="Sun Y."/>
        </authorList>
    </citation>
    <scope>NUCLEOTIDE SEQUENCE [LARGE SCALE GENOMIC DNA]</scope>
    <source>
        <strain evidence="3">cv. E1</strain>
        <tissue evidence="2">Leaf</tissue>
    </source>
</reference>
<dbReference type="EMBL" id="JAIQCV010000007">
    <property type="protein sequence ID" value="KAH1082869.1"/>
    <property type="molecule type" value="Genomic_DNA"/>
</dbReference>
<organism evidence="2 3">
    <name type="scientific">Gossypium stocksii</name>
    <dbReference type="NCBI Taxonomy" id="47602"/>
    <lineage>
        <taxon>Eukaryota</taxon>
        <taxon>Viridiplantae</taxon>
        <taxon>Streptophyta</taxon>
        <taxon>Embryophyta</taxon>
        <taxon>Tracheophyta</taxon>
        <taxon>Spermatophyta</taxon>
        <taxon>Magnoliopsida</taxon>
        <taxon>eudicotyledons</taxon>
        <taxon>Gunneridae</taxon>
        <taxon>Pentapetalae</taxon>
        <taxon>rosids</taxon>
        <taxon>malvids</taxon>
        <taxon>Malvales</taxon>
        <taxon>Malvaceae</taxon>
        <taxon>Malvoideae</taxon>
        <taxon>Gossypium</taxon>
    </lineage>
</organism>
<protein>
    <submittedName>
        <fullName evidence="2">Uncharacterized protein</fullName>
    </submittedName>
</protein>
<evidence type="ECO:0000256" key="1">
    <source>
        <dbReference type="SAM" id="MobiDB-lite"/>
    </source>
</evidence>
<gene>
    <name evidence="2" type="ORF">J1N35_022630</name>
</gene>
<dbReference type="Proteomes" id="UP000828251">
    <property type="component" value="Unassembled WGS sequence"/>
</dbReference>
<comment type="caution">
    <text evidence="2">The sequence shown here is derived from an EMBL/GenBank/DDBJ whole genome shotgun (WGS) entry which is preliminary data.</text>
</comment>